<dbReference type="PATRIC" id="fig|1117108.3.peg.6027"/>
<dbReference type="Proteomes" id="UP000015344">
    <property type="component" value="Unassembled WGS sequence"/>
</dbReference>
<dbReference type="PANTHER" id="PTHR11487:SF0">
    <property type="entry name" value="S-ACYL FATTY ACID SYNTHASE THIOESTERASE, MEDIUM CHAIN"/>
    <property type="match status" value="1"/>
</dbReference>
<comment type="similarity">
    <text evidence="1">Belongs to the thioesterase family.</text>
</comment>
<reference evidence="3 4" key="1">
    <citation type="submission" date="2013-05" db="EMBL/GenBank/DDBJ databases">
        <authorList>
            <person name="Strain E.A."/>
            <person name="Brown E."/>
            <person name="Allard M.W."/>
            <person name="Luo Y.L."/>
        </authorList>
    </citation>
    <scope>NUCLEOTIDE SEQUENCE [LARGE SCALE GENOMIC DNA]</scope>
    <source>
        <strain evidence="3 4">TS-15</strain>
    </source>
</reference>
<evidence type="ECO:0000313" key="4">
    <source>
        <dbReference type="Proteomes" id="UP000015344"/>
    </source>
</evidence>
<dbReference type="RefSeq" id="WP_021262930.1">
    <property type="nucleotide sequence ID" value="NZ_ATMT01000104.1"/>
</dbReference>
<dbReference type="GO" id="GO:0008610">
    <property type="term" value="P:lipid biosynthetic process"/>
    <property type="evidence" value="ECO:0007669"/>
    <property type="project" value="TreeGrafter"/>
</dbReference>
<dbReference type="eggNOG" id="COG3208">
    <property type="taxonomic scope" value="Bacteria"/>
</dbReference>
<accession>S9SIE7</accession>
<evidence type="ECO:0000259" key="2">
    <source>
        <dbReference type="Pfam" id="PF00975"/>
    </source>
</evidence>
<evidence type="ECO:0000313" key="3">
    <source>
        <dbReference type="EMBL" id="EPY03893.1"/>
    </source>
</evidence>
<dbReference type="Pfam" id="PF00975">
    <property type="entry name" value="Thioesterase"/>
    <property type="match status" value="1"/>
</dbReference>
<name>S9SIE7_PAEAL</name>
<comment type="caution">
    <text evidence="3">The sequence shown here is derived from an EMBL/GenBank/DDBJ whole genome shotgun (WGS) entry which is preliminary data.</text>
</comment>
<dbReference type="GO" id="GO:0016787">
    <property type="term" value="F:hydrolase activity"/>
    <property type="evidence" value="ECO:0007669"/>
    <property type="project" value="UniProtKB-KW"/>
</dbReference>
<feature type="domain" description="Thioesterase" evidence="2">
    <location>
        <begin position="2"/>
        <end position="226"/>
    </location>
</feature>
<dbReference type="AlphaFoldDB" id="S9SIE7"/>
<dbReference type="SUPFAM" id="SSF53474">
    <property type="entry name" value="alpha/beta-Hydrolases"/>
    <property type="match status" value="1"/>
</dbReference>
<keyword evidence="3" id="KW-0378">Hydrolase</keyword>
<dbReference type="InterPro" id="IPR029058">
    <property type="entry name" value="AB_hydrolase_fold"/>
</dbReference>
<organism evidence="3 4">
    <name type="scientific">Paenibacillus alvei TS-15</name>
    <dbReference type="NCBI Taxonomy" id="1117108"/>
    <lineage>
        <taxon>Bacteria</taxon>
        <taxon>Bacillati</taxon>
        <taxon>Bacillota</taxon>
        <taxon>Bacilli</taxon>
        <taxon>Bacillales</taxon>
        <taxon>Paenibacillaceae</taxon>
        <taxon>Paenibacillus</taxon>
    </lineage>
</organism>
<dbReference type="EMBL" id="ATMT01000104">
    <property type="protein sequence ID" value="EPY03893.1"/>
    <property type="molecule type" value="Genomic_DNA"/>
</dbReference>
<dbReference type="Gene3D" id="3.40.50.1820">
    <property type="entry name" value="alpha/beta hydrolase"/>
    <property type="match status" value="1"/>
</dbReference>
<protein>
    <submittedName>
        <fullName evidence="3">Oleoyl-(Acyl-carrier-protein) hydrolase</fullName>
    </submittedName>
</protein>
<dbReference type="PANTHER" id="PTHR11487">
    <property type="entry name" value="THIOESTERASE"/>
    <property type="match status" value="1"/>
</dbReference>
<proteinExistence type="inferred from homology"/>
<gene>
    <name evidence="3" type="ORF">PAALTS15_29176</name>
</gene>
<dbReference type="InterPro" id="IPR001031">
    <property type="entry name" value="Thioesterase"/>
</dbReference>
<evidence type="ECO:0000256" key="1">
    <source>
        <dbReference type="ARBA" id="ARBA00007169"/>
    </source>
</evidence>
<dbReference type="InterPro" id="IPR012223">
    <property type="entry name" value="TEII"/>
</dbReference>
<sequence>MKLFCLPFAGGSKRAYSNWSKYVNRSLDIEAIEIKGRGERLGQGFYQDMTEAVDDIYSLIKDKVNEDPYALYGHSMGTLLAYELYYKIIAEGHQKPQHIFFSGRQSPIVKDNMYVRSSMSDDEFIAKIIALGGIPEEISQTKELMRFYLPIFKNDIRIMENYEFRERMEKLNCKITVLNGIEDKIDVIQEIAWGDLCEQKSKSYYFSGSHFFINDHVEKIINIIEGELLPE</sequence>